<keyword evidence="1" id="KW-0540">Nuclease</keyword>
<name>A0A6A7VR80_9BACT</name>
<dbReference type="GO" id="GO:0005829">
    <property type="term" value="C:cytosol"/>
    <property type="evidence" value="ECO:0007669"/>
    <property type="project" value="TreeGrafter"/>
</dbReference>
<sequence>MIELRDYQKKAVRELKQKMIDMLNDSEDRQKLIFKAPTGAGKTVMVSTLLDELTRDLPMNGQCRYSRVAWVWIAPNKLHQQSYRSMRNFFSERRSLRPVMFDECDHVDGLHPGDVLFLNWESINKDNAVMIRDNEQNRTLYELIRKTKIEQHLPVVVIIDEEHMFAGRNAKKSEMVLQAIQPHIELRVSATPVTQSYHAVLVKRQDVINEEMIKKGIELNPNVKSSKEQSELTVNQRLLNKALEKRKELAEAYKEYGINPLLLIQLPNDSSESMSSKDKTIAEEMQAYLEQVCDISVANGRLAVWLSKDKSPNLQNITQPDDISEVLLFKQAIALGWDCPRASVLLIFRELQSMTFTTQTVGRILRMPEQHFYKNDILNYGYVYTDLSADMINIVGDDMNYISTLYANRKKDLPNITLRSYYTDKHGATRNRLGSQFRSIFYKTMEREWEQNPLLLFSVEDFFEDDGETEDADEAKKKEADMDAKIKLNRYNAKRHGVQTDVSRILVAIPKDTPLTGDSGIVEITDKARLALNASELQNLFTLFCRKNVGGFSKFDSTPVLQGAIESALEEYLQVFSMDVPKVVLYHQNRPRFEELIRKALVTYEATLKKNAKEVSMEYQQSVWQVPETRLYNAAMVRTTEGEIFNHALYPYFEQITASRPEQEFARWLDDKMEYVEWWYKNGDEGKQHFAVPYTDSGSRKRCFYVDFIVRLKSGTICLFDTKTKGSDADAPEKNNALLDYISSYQATGKKIVGGVLIKDEGTSNWYYPGGVIENTDNIDGWSALHLETL</sequence>
<dbReference type="GO" id="GO:0005524">
    <property type="term" value="F:ATP binding"/>
    <property type="evidence" value="ECO:0007669"/>
    <property type="project" value="InterPro"/>
</dbReference>
<dbReference type="GO" id="GO:0016787">
    <property type="term" value="F:hydrolase activity"/>
    <property type="evidence" value="ECO:0007669"/>
    <property type="project" value="InterPro"/>
</dbReference>
<dbReference type="PANTHER" id="PTHR47396">
    <property type="entry name" value="TYPE I RESTRICTION ENZYME ECOKI R PROTEIN"/>
    <property type="match status" value="1"/>
</dbReference>
<dbReference type="RefSeq" id="WP_153079515.1">
    <property type="nucleotide sequence ID" value="NZ_VZAU01000022.1"/>
</dbReference>
<dbReference type="Pfam" id="PF04851">
    <property type="entry name" value="ResIII"/>
    <property type="match status" value="1"/>
</dbReference>
<dbReference type="AlphaFoldDB" id="A0A6A7VR80"/>
<keyword evidence="1" id="KW-0255">Endonuclease</keyword>
<reference evidence="1 2" key="1">
    <citation type="submission" date="2019-09" db="EMBL/GenBank/DDBJ databases">
        <title>Distinct polysaccharide growth profiles of human intestinal Prevotella copri isolates.</title>
        <authorList>
            <person name="Fehlner-Peach H."/>
            <person name="Magnabosco C."/>
            <person name="Raghavan V."/>
            <person name="Scher J.U."/>
            <person name="Tett A."/>
            <person name="Cox L.M."/>
            <person name="Gottsegen C."/>
            <person name="Watters A."/>
            <person name="Wiltshire- Gordon J.D."/>
            <person name="Segata N."/>
            <person name="Bonneau R."/>
            <person name="Littman D.R."/>
        </authorList>
    </citation>
    <scope>NUCLEOTIDE SEQUENCE [LARGE SCALE GENOMIC DNA]</scope>
    <source>
        <strain evidence="2">iK21513</strain>
    </source>
</reference>
<comment type="caution">
    <text evidence="1">The sequence shown here is derived from an EMBL/GenBank/DDBJ whole genome shotgun (WGS) entry which is preliminary data.</text>
</comment>
<dbReference type="EMBL" id="VZCY01000064">
    <property type="protein sequence ID" value="MQN09770.1"/>
    <property type="molecule type" value="Genomic_DNA"/>
</dbReference>
<organism evidence="1 2">
    <name type="scientific">Segatella copri</name>
    <dbReference type="NCBI Taxonomy" id="165179"/>
    <lineage>
        <taxon>Bacteria</taxon>
        <taxon>Pseudomonadati</taxon>
        <taxon>Bacteroidota</taxon>
        <taxon>Bacteroidia</taxon>
        <taxon>Bacteroidales</taxon>
        <taxon>Prevotellaceae</taxon>
        <taxon>Segatella</taxon>
    </lineage>
</organism>
<dbReference type="InterPro" id="IPR050742">
    <property type="entry name" value="Helicase_Restrict-Modif_Enz"/>
</dbReference>
<proteinExistence type="predicted"/>
<dbReference type="Gene3D" id="3.40.50.300">
    <property type="entry name" value="P-loop containing nucleotide triphosphate hydrolases"/>
    <property type="match status" value="2"/>
</dbReference>
<evidence type="ECO:0000313" key="2">
    <source>
        <dbReference type="Proteomes" id="UP000406735"/>
    </source>
</evidence>
<evidence type="ECO:0000313" key="1">
    <source>
        <dbReference type="EMBL" id="MQN09770.1"/>
    </source>
</evidence>
<accession>A0A6A7VR80</accession>
<dbReference type="InterPro" id="IPR027417">
    <property type="entry name" value="P-loop_NTPase"/>
</dbReference>
<dbReference type="GO" id="GO:0003677">
    <property type="term" value="F:DNA binding"/>
    <property type="evidence" value="ECO:0007669"/>
    <property type="project" value="InterPro"/>
</dbReference>
<dbReference type="SUPFAM" id="SSF52540">
    <property type="entry name" value="P-loop containing nucleoside triphosphate hydrolases"/>
    <property type="match status" value="2"/>
</dbReference>
<protein>
    <submittedName>
        <fullName evidence="1">Restriction endonuclease subunit R</fullName>
    </submittedName>
</protein>
<dbReference type="InterPro" id="IPR006935">
    <property type="entry name" value="Helicase/UvrB_N"/>
</dbReference>
<dbReference type="Proteomes" id="UP000406735">
    <property type="component" value="Unassembled WGS sequence"/>
</dbReference>
<dbReference type="PANTHER" id="PTHR47396:SF1">
    <property type="entry name" value="ATP-DEPENDENT HELICASE IRC3-RELATED"/>
    <property type="match status" value="1"/>
</dbReference>
<gene>
    <name evidence="1" type="ORF">F7D97_07520</name>
</gene>
<keyword evidence="1" id="KW-0378">Hydrolase</keyword>
<dbReference type="GO" id="GO:0004519">
    <property type="term" value="F:endonuclease activity"/>
    <property type="evidence" value="ECO:0007669"/>
    <property type="project" value="UniProtKB-KW"/>
</dbReference>